<reference evidence="4" key="2">
    <citation type="submission" date="2015-01" db="EMBL/GenBank/DDBJ databases">
        <title>Evolutionary Origins and Diversification of the Mycorrhizal Mutualists.</title>
        <authorList>
            <consortium name="DOE Joint Genome Institute"/>
            <consortium name="Mycorrhizal Genomics Consortium"/>
            <person name="Kohler A."/>
            <person name="Kuo A."/>
            <person name="Nagy L.G."/>
            <person name="Floudas D."/>
            <person name="Copeland A."/>
            <person name="Barry K.W."/>
            <person name="Cichocki N."/>
            <person name="Veneault-Fourrey C."/>
            <person name="LaButti K."/>
            <person name="Lindquist E.A."/>
            <person name="Lipzen A."/>
            <person name="Lundell T."/>
            <person name="Morin E."/>
            <person name="Murat C."/>
            <person name="Riley R."/>
            <person name="Ohm R."/>
            <person name="Sun H."/>
            <person name="Tunlid A."/>
            <person name="Henrissat B."/>
            <person name="Grigoriev I.V."/>
            <person name="Hibbett D.S."/>
            <person name="Martin F."/>
        </authorList>
    </citation>
    <scope>NUCLEOTIDE SEQUENCE [LARGE SCALE GENOMIC DNA]</scope>
    <source>
        <strain evidence="4">ATCC 200175</strain>
    </source>
</reference>
<keyword evidence="1" id="KW-1133">Transmembrane helix</keyword>
<proteinExistence type="predicted"/>
<feature type="chain" id="PRO_5002204009" evidence="2">
    <location>
        <begin position="18"/>
        <end position="387"/>
    </location>
</feature>
<keyword evidence="4" id="KW-1185">Reference proteome</keyword>
<evidence type="ECO:0000256" key="2">
    <source>
        <dbReference type="SAM" id="SignalP"/>
    </source>
</evidence>
<dbReference type="AlphaFoldDB" id="A0A0C9U419"/>
<feature type="signal peptide" evidence="2">
    <location>
        <begin position="1"/>
        <end position="17"/>
    </location>
</feature>
<dbReference type="PANTHER" id="PTHR35043:SF7">
    <property type="entry name" value="TRANSCRIPTION FACTOR DOMAIN-CONTAINING PROTEIN"/>
    <property type="match status" value="1"/>
</dbReference>
<feature type="transmembrane region" description="Helical" evidence="1">
    <location>
        <begin position="38"/>
        <end position="59"/>
    </location>
</feature>
<protein>
    <submittedName>
        <fullName evidence="3">Uncharacterized protein</fullName>
    </submittedName>
</protein>
<evidence type="ECO:0000313" key="3">
    <source>
        <dbReference type="EMBL" id="KIJ14016.1"/>
    </source>
</evidence>
<feature type="transmembrane region" description="Helical" evidence="1">
    <location>
        <begin position="193"/>
        <end position="217"/>
    </location>
</feature>
<sequence length="387" mass="43431">MLPPLLVFSLLVQLAEAASTNAASESSAPDPTSSNYRSVWSILGTCAITLLICIWNAAYPNITHEKSWYKIALYRGALGLSALVTPEITTVRAFTEWRYAGEIEKDFRRQRWTRAHGFFTLMGGFILQDGKEQELLSTRRDLERLMDGEIVNPKITKKEIRDRSKSDGLGNALLVLQLSWFILQVIARAVNDLAITLVEIDTLALAVLSLPLFFFWWNKPMAVECPHIFYKKTSSSTDGDTSQDIDHAFSVHRDLGDWVAEIITDVNHADQKTLLALLIVWILFGGLHLIAWDFQFPSQVEKMMWRAASLTLIGAPCIYILGMVLDKLGKLDALDVPDTIMNILLFGPILLGVVARVILLVLMLVSLRKLPPSAHEMVSWTVYVPHL</sequence>
<dbReference type="PANTHER" id="PTHR35043">
    <property type="entry name" value="TRANSCRIPTION FACTOR DOMAIN-CONTAINING PROTEIN"/>
    <property type="match status" value="1"/>
</dbReference>
<reference evidence="3 4" key="1">
    <citation type="submission" date="2014-06" db="EMBL/GenBank/DDBJ databases">
        <authorList>
            <consortium name="DOE Joint Genome Institute"/>
            <person name="Kuo A."/>
            <person name="Kohler A."/>
            <person name="Nagy L.G."/>
            <person name="Floudas D."/>
            <person name="Copeland A."/>
            <person name="Barry K.W."/>
            <person name="Cichocki N."/>
            <person name="Veneault-Fourrey C."/>
            <person name="LaButti K."/>
            <person name="Lindquist E.A."/>
            <person name="Lipzen A."/>
            <person name="Lundell T."/>
            <person name="Morin E."/>
            <person name="Murat C."/>
            <person name="Sun H."/>
            <person name="Tunlid A."/>
            <person name="Henrissat B."/>
            <person name="Grigoriev I.V."/>
            <person name="Hibbett D.S."/>
            <person name="Martin F."/>
            <person name="Nordberg H.P."/>
            <person name="Cantor M.N."/>
            <person name="Hua S.X."/>
        </authorList>
    </citation>
    <scope>NUCLEOTIDE SEQUENCE [LARGE SCALE GENOMIC DNA]</scope>
    <source>
        <strain evidence="3 4">ATCC 200175</strain>
    </source>
</reference>
<keyword evidence="1" id="KW-0812">Transmembrane</keyword>
<dbReference type="EMBL" id="KN819346">
    <property type="protein sequence ID" value="KIJ14016.1"/>
    <property type="molecule type" value="Genomic_DNA"/>
</dbReference>
<feature type="transmembrane region" description="Helical" evidence="1">
    <location>
        <begin position="274"/>
        <end position="291"/>
    </location>
</feature>
<dbReference type="OrthoDB" id="9451547at2759"/>
<dbReference type="HOGENOM" id="CLU_022883_6_1_1"/>
<name>A0A0C9U419_PAXIN</name>
<feature type="transmembrane region" description="Helical" evidence="1">
    <location>
        <begin position="343"/>
        <end position="367"/>
    </location>
</feature>
<organism evidence="3 4">
    <name type="scientific">Paxillus involutus ATCC 200175</name>
    <dbReference type="NCBI Taxonomy" id="664439"/>
    <lineage>
        <taxon>Eukaryota</taxon>
        <taxon>Fungi</taxon>
        <taxon>Dikarya</taxon>
        <taxon>Basidiomycota</taxon>
        <taxon>Agaricomycotina</taxon>
        <taxon>Agaricomycetes</taxon>
        <taxon>Agaricomycetidae</taxon>
        <taxon>Boletales</taxon>
        <taxon>Paxilineae</taxon>
        <taxon>Paxillaceae</taxon>
        <taxon>Paxillus</taxon>
    </lineage>
</organism>
<feature type="transmembrane region" description="Helical" evidence="1">
    <location>
        <begin position="303"/>
        <end position="322"/>
    </location>
</feature>
<feature type="transmembrane region" description="Helical" evidence="1">
    <location>
        <begin position="168"/>
        <end position="187"/>
    </location>
</feature>
<keyword evidence="2" id="KW-0732">Signal</keyword>
<keyword evidence="1" id="KW-0472">Membrane</keyword>
<accession>A0A0C9U419</accession>
<evidence type="ECO:0000256" key="1">
    <source>
        <dbReference type="SAM" id="Phobius"/>
    </source>
</evidence>
<gene>
    <name evidence="3" type="ORF">PAXINDRAFT_169972</name>
</gene>
<dbReference type="Proteomes" id="UP000053647">
    <property type="component" value="Unassembled WGS sequence"/>
</dbReference>
<evidence type="ECO:0000313" key="4">
    <source>
        <dbReference type="Proteomes" id="UP000053647"/>
    </source>
</evidence>